<evidence type="ECO:0000313" key="2">
    <source>
        <dbReference type="Proteomes" id="UP000809337"/>
    </source>
</evidence>
<name>A0A9Q2RTS8_9RHOB</name>
<evidence type="ECO:0000313" key="1">
    <source>
        <dbReference type="EMBL" id="MBM2356410.1"/>
    </source>
</evidence>
<organism evidence="1 2">
    <name type="scientific">Pseudosulfitobacter pseudonitzschiae</name>
    <dbReference type="NCBI Taxonomy" id="1402135"/>
    <lineage>
        <taxon>Bacteria</taxon>
        <taxon>Pseudomonadati</taxon>
        <taxon>Pseudomonadota</taxon>
        <taxon>Alphaproteobacteria</taxon>
        <taxon>Rhodobacterales</taxon>
        <taxon>Roseobacteraceae</taxon>
        <taxon>Pseudosulfitobacter</taxon>
    </lineage>
</organism>
<accession>A0A9Q2RTS8</accession>
<comment type="caution">
    <text evidence="1">The sequence shown here is derived from an EMBL/GenBank/DDBJ whole genome shotgun (WGS) entry which is preliminary data.</text>
</comment>
<sequence length="113" mass="12564">MTETREVFAVISNTDLTEGRGRSYVKAYCETSATARRLAHKGYVQGGNCPIEKRTLYKPEGQNSWLGPVTVEIPTDEDRRQQVALDAQSAALEKARAFGLSEDEIKMLRTATI</sequence>
<dbReference type="RefSeq" id="WP_231035310.1">
    <property type="nucleotide sequence ID" value="NZ_JAJNGX010000015.1"/>
</dbReference>
<protein>
    <submittedName>
        <fullName evidence="1">Uncharacterized protein</fullName>
    </submittedName>
</protein>
<proteinExistence type="predicted"/>
<dbReference type="EMBL" id="JAFBWN010000015">
    <property type="protein sequence ID" value="MBM2356410.1"/>
    <property type="molecule type" value="Genomic_DNA"/>
</dbReference>
<reference evidence="1" key="1">
    <citation type="submission" date="2021-01" db="EMBL/GenBank/DDBJ databases">
        <title>Diatom-associated Roseobacters Show Island Model of Population Structure.</title>
        <authorList>
            <person name="Qu L."/>
            <person name="Feng X."/>
            <person name="Chen Y."/>
            <person name="Li L."/>
            <person name="Wang X."/>
            <person name="Hu Z."/>
            <person name="Wang H."/>
            <person name="Luo H."/>
        </authorList>
    </citation>
    <scope>NUCLEOTIDE SEQUENCE</scope>
    <source>
        <strain evidence="1">SM26-45</strain>
    </source>
</reference>
<gene>
    <name evidence="1" type="ORF">JQX14_17790</name>
</gene>
<dbReference type="AlphaFoldDB" id="A0A9Q2RTS8"/>
<dbReference type="Proteomes" id="UP000809337">
    <property type="component" value="Unassembled WGS sequence"/>
</dbReference>